<evidence type="ECO:0000313" key="3">
    <source>
        <dbReference type="Proteomes" id="UP001379533"/>
    </source>
</evidence>
<feature type="transmembrane region" description="Helical" evidence="1">
    <location>
        <begin position="129"/>
        <end position="152"/>
    </location>
</feature>
<feature type="transmembrane region" description="Helical" evidence="1">
    <location>
        <begin position="63"/>
        <end position="84"/>
    </location>
</feature>
<organism evidence="2 3">
    <name type="scientific">Pendulispora brunnea</name>
    <dbReference type="NCBI Taxonomy" id="2905690"/>
    <lineage>
        <taxon>Bacteria</taxon>
        <taxon>Pseudomonadati</taxon>
        <taxon>Myxococcota</taxon>
        <taxon>Myxococcia</taxon>
        <taxon>Myxococcales</taxon>
        <taxon>Sorangiineae</taxon>
        <taxon>Pendulisporaceae</taxon>
        <taxon>Pendulispora</taxon>
    </lineage>
</organism>
<keyword evidence="1" id="KW-1133">Transmembrane helix</keyword>
<keyword evidence="1" id="KW-0472">Membrane</keyword>
<evidence type="ECO:0000313" key="2">
    <source>
        <dbReference type="EMBL" id="WXA92744.1"/>
    </source>
</evidence>
<proteinExistence type="predicted"/>
<dbReference type="RefSeq" id="WP_394843345.1">
    <property type="nucleotide sequence ID" value="NZ_CP089982.1"/>
</dbReference>
<gene>
    <name evidence="2" type="ORF">LZC95_40645</name>
</gene>
<sequence length="227" mass="24581">MYAGHFAIGFAFSSRFRDVPPWIPLFGIGLLDIVDGVLVGAGVERVTPSAQANGYMHMALDFIDWDHSLLMSLVWSALAGLVAWRAGGKRWAMVAAAAVFSHFLADLAMHDPDLALWPYSSAHVGLGAWSSLPVGSWFLEVIFVISMILIGCSNGIQSLNASKYPIMVMAFLAVQLTPWWSPMILTGDAGTSSSPVIYGLFIVVGFILPASLMSWFMMRPPRANIGS</sequence>
<feature type="transmembrane region" description="Helical" evidence="1">
    <location>
        <begin position="197"/>
        <end position="218"/>
    </location>
</feature>
<feature type="transmembrane region" description="Helical" evidence="1">
    <location>
        <begin position="22"/>
        <end position="43"/>
    </location>
</feature>
<accession>A0ABZ2K1Y6</accession>
<name>A0ABZ2K1Y6_9BACT</name>
<feature type="transmembrane region" description="Helical" evidence="1">
    <location>
        <begin position="91"/>
        <end position="109"/>
    </location>
</feature>
<evidence type="ECO:0008006" key="4">
    <source>
        <dbReference type="Google" id="ProtNLM"/>
    </source>
</evidence>
<dbReference type="EMBL" id="CP089982">
    <property type="protein sequence ID" value="WXA92744.1"/>
    <property type="molecule type" value="Genomic_DNA"/>
</dbReference>
<keyword evidence="3" id="KW-1185">Reference proteome</keyword>
<dbReference type="Proteomes" id="UP001379533">
    <property type="component" value="Chromosome"/>
</dbReference>
<evidence type="ECO:0000256" key="1">
    <source>
        <dbReference type="SAM" id="Phobius"/>
    </source>
</evidence>
<feature type="transmembrane region" description="Helical" evidence="1">
    <location>
        <begin position="164"/>
        <end position="185"/>
    </location>
</feature>
<protein>
    <recommendedName>
        <fullName evidence="4">Metal-dependent hydrolase</fullName>
    </recommendedName>
</protein>
<reference evidence="2 3" key="1">
    <citation type="submission" date="2021-12" db="EMBL/GenBank/DDBJ databases">
        <title>Discovery of the Pendulisporaceae a myxobacterial family with distinct sporulation behavior and unique specialized metabolism.</title>
        <authorList>
            <person name="Garcia R."/>
            <person name="Popoff A."/>
            <person name="Bader C.D."/>
            <person name="Loehr J."/>
            <person name="Walesch S."/>
            <person name="Walt C."/>
            <person name="Boldt J."/>
            <person name="Bunk B."/>
            <person name="Haeckl F.J.F.P.J."/>
            <person name="Gunesch A.P."/>
            <person name="Birkelbach J."/>
            <person name="Nuebel U."/>
            <person name="Pietschmann T."/>
            <person name="Bach T."/>
            <person name="Mueller R."/>
        </authorList>
    </citation>
    <scope>NUCLEOTIDE SEQUENCE [LARGE SCALE GENOMIC DNA]</scope>
    <source>
        <strain evidence="2 3">MSr12523</strain>
    </source>
</reference>
<keyword evidence="1" id="KW-0812">Transmembrane</keyword>